<sequence length="447" mass="50393">LDGMASLSASTGMGYLAGNSAGSSLLRTAGLLLEHHPSTSSQEQEQAPPQDLFFSGHLTNTIILDGLLDAYFTYYNPSYPVVHEKTFRQKYQDRHHIPPHSSWHAIFYIILAIGNWTLGHSSASKQCIYYSAARSRMSMQMLESGTLLTIQAFLLMGNYLQKQDRPNTASNLIGIAYRMALGLGLHREVPTKNELLFHERRRAVWWIVYCFDSGFSLTPGRPVMGSEFIETRLPRNIDDSACTLSSPLPPSTDHPTRYSAIIAQARLASINNTIHTTVISAAAAAFDIQTARSLAHQLETWRLSLPPYFFTSHDNIPAWFQGPRAIVLWKEQNLRMMLWWGSLRLASETEDVRNMCYYMAIESIQDITAFCLDYPDCLHRGLGWYASYFLFQATVVLGFYSGLGLPEKDGLGTVNRELWICRARECLAALSRRTEAARRCLGVLDRM</sequence>
<name>A0A319DWN4_ASPSB</name>
<keyword evidence="6" id="KW-1185">Reference proteome</keyword>
<reference evidence="5 6" key="1">
    <citation type="submission" date="2018-02" db="EMBL/GenBank/DDBJ databases">
        <title>The genomes of Aspergillus section Nigri reveals drivers in fungal speciation.</title>
        <authorList>
            <consortium name="DOE Joint Genome Institute"/>
            <person name="Vesth T.C."/>
            <person name="Nybo J."/>
            <person name="Theobald S."/>
            <person name="Brandl J."/>
            <person name="Frisvad J.C."/>
            <person name="Nielsen K.F."/>
            <person name="Lyhne E.K."/>
            <person name="Kogle M.E."/>
            <person name="Kuo A."/>
            <person name="Riley R."/>
            <person name="Clum A."/>
            <person name="Nolan M."/>
            <person name="Lipzen A."/>
            <person name="Salamov A."/>
            <person name="Henrissat B."/>
            <person name="Wiebenga A."/>
            <person name="De vries R.P."/>
            <person name="Grigoriev I.V."/>
            <person name="Mortensen U.H."/>
            <person name="Andersen M.R."/>
            <person name="Baker S.E."/>
        </authorList>
    </citation>
    <scope>NUCLEOTIDE SEQUENCE [LARGE SCALE GENOMIC DNA]</scope>
    <source>
        <strain evidence="5 6">CBS 121057</strain>
    </source>
</reference>
<feature type="non-terminal residue" evidence="5">
    <location>
        <position position="447"/>
    </location>
</feature>
<dbReference type="SMART" id="SM00906">
    <property type="entry name" value="Fungal_trans"/>
    <property type="match status" value="1"/>
</dbReference>
<dbReference type="PANTHER" id="PTHR47424:SF2">
    <property type="entry name" value="TRANSCRIPTION FACTOR DOMAIN-CONTAINING PROTEIN-RELATED"/>
    <property type="match status" value="1"/>
</dbReference>
<dbReference type="OrthoDB" id="3364175at2759"/>
<dbReference type="GO" id="GO:0000978">
    <property type="term" value="F:RNA polymerase II cis-regulatory region sequence-specific DNA binding"/>
    <property type="evidence" value="ECO:0007669"/>
    <property type="project" value="TreeGrafter"/>
</dbReference>
<gene>
    <name evidence="5" type="ORF">BO78DRAFT_274288</name>
</gene>
<accession>A0A319DWN4</accession>
<dbReference type="GO" id="GO:0000435">
    <property type="term" value="P:positive regulation of transcription from RNA polymerase II promoter by galactose"/>
    <property type="evidence" value="ECO:0007669"/>
    <property type="project" value="TreeGrafter"/>
</dbReference>
<dbReference type="Pfam" id="PF04082">
    <property type="entry name" value="Fungal_trans"/>
    <property type="match status" value="1"/>
</dbReference>
<dbReference type="InterPro" id="IPR051127">
    <property type="entry name" value="Fungal_SecMet_Regulators"/>
</dbReference>
<dbReference type="GO" id="GO:0005634">
    <property type="term" value="C:nucleus"/>
    <property type="evidence" value="ECO:0007669"/>
    <property type="project" value="TreeGrafter"/>
</dbReference>
<feature type="domain" description="Xylanolytic transcriptional activator regulatory" evidence="4">
    <location>
        <begin position="169"/>
        <end position="240"/>
    </location>
</feature>
<dbReference type="GO" id="GO:0008270">
    <property type="term" value="F:zinc ion binding"/>
    <property type="evidence" value="ECO:0007669"/>
    <property type="project" value="InterPro"/>
</dbReference>
<feature type="non-terminal residue" evidence="5">
    <location>
        <position position="1"/>
    </location>
</feature>
<dbReference type="EMBL" id="KZ826445">
    <property type="protein sequence ID" value="PYI00565.1"/>
    <property type="molecule type" value="Genomic_DNA"/>
</dbReference>
<dbReference type="VEuPathDB" id="FungiDB:BO78DRAFT_274288"/>
<evidence type="ECO:0000256" key="3">
    <source>
        <dbReference type="ARBA" id="ARBA00023242"/>
    </source>
</evidence>
<dbReference type="STRING" id="1448318.A0A319DWN4"/>
<dbReference type="AlphaFoldDB" id="A0A319DWN4"/>
<dbReference type="PANTHER" id="PTHR47424">
    <property type="entry name" value="REGULATORY PROTEIN GAL4"/>
    <property type="match status" value="1"/>
</dbReference>
<dbReference type="Proteomes" id="UP000248423">
    <property type="component" value="Unassembled WGS sequence"/>
</dbReference>
<evidence type="ECO:0000259" key="4">
    <source>
        <dbReference type="SMART" id="SM00906"/>
    </source>
</evidence>
<evidence type="ECO:0000313" key="5">
    <source>
        <dbReference type="EMBL" id="PYI00565.1"/>
    </source>
</evidence>
<dbReference type="GO" id="GO:0006351">
    <property type="term" value="P:DNA-templated transcription"/>
    <property type="evidence" value="ECO:0007669"/>
    <property type="project" value="InterPro"/>
</dbReference>
<evidence type="ECO:0000256" key="2">
    <source>
        <dbReference type="ARBA" id="ARBA00023163"/>
    </source>
</evidence>
<dbReference type="InterPro" id="IPR007219">
    <property type="entry name" value="XnlR_reg_dom"/>
</dbReference>
<evidence type="ECO:0000256" key="1">
    <source>
        <dbReference type="ARBA" id="ARBA00023015"/>
    </source>
</evidence>
<proteinExistence type="predicted"/>
<dbReference type="CDD" id="cd12148">
    <property type="entry name" value="fungal_TF_MHR"/>
    <property type="match status" value="1"/>
</dbReference>
<keyword evidence="1" id="KW-0805">Transcription regulation</keyword>
<organism evidence="5 6">
    <name type="scientific">Aspergillus sclerotiicarbonarius (strain CBS 121057 / IBT 28362)</name>
    <dbReference type="NCBI Taxonomy" id="1448318"/>
    <lineage>
        <taxon>Eukaryota</taxon>
        <taxon>Fungi</taxon>
        <taxon>Dikarya</taxon>
        <taxon>Ascomycota</taxon>
        <taxon>Pezizomycotina</taxon>
        <taxon>Eurotiomycetes</taxon>
        <taxon>Eurotiomycetidae</taxon>
        <taxon>Eurotiales</taxon>
        <taxon>Aspergillaceae</taxon>
        <taxon>Aspergillus</taxon>
        <taxon>Aspergillus subgen. Circumdati</taxon>
    </lineage>
</organism>
<protein>
    <recommendedName>
        <fullName evidence="4">Xylanolytic transcriptional activator regulatory domain-containing protein</fullName>
    </recommendedName>
</protein>
<keyword evidence="2" id="KW-0804">Transcription</keyword>
<evidence type="ECO:0000313" key="6">
    <source>
        <dbReference type="Proteomes" id="UP000248423"/>
    </source>
</evidence>
<keyword evidence="3" id="KW-0539">Nucleus</keyword>
<dbReference type="GO" id="GO:0000981">
    <property type="term" value="F:DNA-binding transcription factor activity, RNA polymerase II-specific"/>
    <property type="evidence" value="ECO:0007669"/>
    <property type="project" value="TreeGrafter"/>
</dbReference>